<keyword evidence="3" id="KW-0597">Phosphoprotein</keyword>
<dbReference type="Proteomes" id="UP000275348">
    <property type="component" value="Unassembled WGS sequence"/>
</dbReference>
<dbReference type="Pfam" id="PF07730">
    <property type="entry name" value="HisKA_3"/>
    <property type="match status" value="1"/>
</dbReference>
<evidence type="ECO:0000313" key="11">
    <source>
        <dbReference type="EMBL" id="RLZ11440.1"/>
    </source>
</evidence>
<evidence type="ECO:0000256" key="2">
    <source>
        <dbReference type="ARBA" id="ARBA00012438"/>
    </source>
</evidence>
<proteinExistence type="predicted"/>
<dbReference type="EC" id="2.7.13.3" evidence="2"/>
<gene>
    <name evidence="11" type="ORF">EAH69_05175</name>
</gene>
<dbReference type="GO" id="GO:0005524">
    <property type="term" value="F:ATP binding"/>
    <property type="evidence" value="ECO:0007669"/>
    <property type="project" value="UniProtKB-KW"/>
</dbReference>
<keyword evidence="12" id="KW-1185">Reference proteome</keyword>
<keyword evidence="9" id="KW-1133">Transmembrane helix</keyword>
<dbReference type="PANTHER" id="PTHR24421">
    <property type="entry name" value="NITRATE/NITRITE SENSOR PROTEIN NARX-RELATED"/>
    <property type="match status" value="1"/>
</dbReference>
<dbReference type="SMART" id="SM00387">
    <property type="entry name" value="HATPase_c"/>
    <property type="match status" value="1"/>
</dbReference>
<dbReference type="OrthoDB" id="9778366at2"/>
<feature type="transmembrane region" description="Helical" evidence="9">
    <location>
        <begin position="12"/>
        <end position="32"/>
    </location>
</feature>
<dbReference type="InterPro" id="IPR011712">
    <property type="entry name" value="Sig_transdc_His_kin_sub3_dim/P"/>
</dbReference>
<evidence type="ECO:0000256" key="1">
    <source>
        <dbReference type="ARBA" id="ARBA00000085"/>
    </source>
</evidence>
<dbReference type="AlphaFoldDB" id="A0A3L9MEC1"/>
<keyword evidence="9" id="KW-0812">Transmembrane</keyword>
<dbReference type="InterPro" id="IPR005467">
    <property type="entry name" value="His_kinase_dom"/>
</dbReference>
<dbReference type="InterPro" id="IPR003594">
    <property type="entry name" value="HATPase_dom"/>
</dbReference>
<keyword evidence="9" id="KW-0472">Membrane</keyword>
<evidence type="ECO:0000256" key="3">
    <source>
        <dbReference type="ARBA" id="ARBA00022553"/>
    </source>
</evidence>
<keyword evidence="6 11" id="KW-0418">Kinase</keyword>
<evidence type="ECO:0000256" key="6">
    <source>
        <dbReference type="ARBA" id="ARBA00022777"/>
    </source>
</evidence>
<dbReference type="EMBL" id="RDOJ01000005">
    <property type="protein sequence ID" value="RLZ11440.1"/>
    <property type="molecule type" value="Genomic_DNA"/>
</dbReference>
<dbReference type="Pfam" id="PF02518">
    <property type="entry name" value="HATPase_c"/>
    <property type="match status" value="1"/>
</dbReference>
<accession>A0A3L9MEC1</accession>
<evidence type="ECO:0000259" key="10">
    <source>
        <dbReference type="PROSITE" id="PS50109"/>
    </source>
</evidence>
<dbReference type="InterPro" id="IPR050482">
    <property type="entry name" value="Sensor_HK_TwoCompSys"/>
</dbReference>
<dbReference type="PROSITE" id="PS50109">
    <property type="entry name" value="HIS_KIN"/>
    <property type="match status" value="1"/>
</dbReference>
<dbReference type="Gene3D" id="3.30.565.10">
    <property type="entry name" value="Histidine kinase-like ATPase, C-terminal domain"/>
    <property type="match status" value="1"/>
</dbReference>
<dbReference type="Gene3D" id="1.20.5.1930">
    <property type="match status" value="1"/>
</dbReference>
<comment type="caution">
    <text evidence="11">The sequence shown here is derived from an EMBL/GenBank/DDBJ whole genome shotgun (WGS) entry which is preliminary data.</text>
</comment>
<protein>
    <recommendedName>
        <fullName evidence="2">histidine kinase</fullName>
        <ecNumber evidence="2">2.7.13.3</ecNumber>
    </recommendedName>
</protein>
<evidence type="ECO:0000256" key="5">
    <source>
        <dbReference type="ARBA" id="ARBA00022741"/>
    </source>
</evidence>
<feature type="domain" description="Histidine kinase" evidence="10">
    <location>
        <begin position="168"/>
        <end position="256"/>
    </location>
</feature>
<evidence type="ECO:0000313" key="12">
    <source>
        <dbReference type="Proteomes" id="UP000275348"/>
    </source>
</evidence>
<evidence type="ECO:0000256" key="7">
    <source>
        <dbReference type="ARBA" id="ARBA00022840"/>
    </source>
</evidence>
<keyword evidence="7" id="KW-0067">ATP-binding</keyword>
<sequence>MEKWQDPNVIILWIVITLILLVVLMIFISYLIKISYKKDIEKRELVFNEKLNSEREMKKAIITTQENERKVIASELHDQISNKLNLVVLKLNALDANTFDTEIGEIKTDIKTLIKKNRDITHYLFPVEIDNLGLFLCIKELCYSSNEFSIDLFADENIDFGPKLVEHQLYRVIQEFITNSIKYSGGNQINIHIKNINNQVSILISDNGIGMDLNNINKGLGINNTETRLDAINAKFKYKSGKNKGTRLIIKLCPTK</sequence>
<evidence type="ECO:0000256" key="4">
    <source>
        <dbReference type="ARBA" id="ARBA00022679"/>
    </source>
</evidence>
<keyword evidence="8" id="KW-0902">Two-component regulatory system</keyword>
<organism evidence="11 12">
    <name type="scientific">Faecalibacter macacae</name>
    <dbReference type="NCBI Taxonomy" id="1859289"/>
    <lineage>
        <taxon>Bacteria</taxon>
        <taxon>Pseudomonadati</taxon>
        <taxon>Bacteroidota</taxon>
        <taxon>Flavobacteriia</taxon>
        <taxon>Flavobacteriales</taxon>
        <taxon>Weeksellaceae</taxon>
        <taxon>Faecalibacter</taxon>
    </lineage>
</organism>
<dbReference type="GO" id="GO:0046983">
    <property type="term" value="F:protein dimerization activity"/>
    <property type="evidence" value="ECO:0007669"/>
    <property type="project" value="InterPro"/>
</dbReference>
<name>A0A3L9MEC1_9FLAO</name>
<dbReference type="GO" id="GO:0016020">
    <property type="term" value="C:membrane"/>
    <property type="evidence" value="ECO:0007669"/>
    <property type="project" value="InterPro"/>
</dbReference>
<reference evidence="11 12" key="1">
    <citation type="submission" date="2018-10" db="EMBL/GenBank/DDBJ databases">
        <authorList>
            <person name="Chen X."/>
        </authorList>
    </citation>
    <scope>NUCLEOTIDE SEQUENCE [LARGE SCALE GENOMIC DNA]</scope>
    <source>
        <strain evidence="11 12">YIM 102668</strain>
    </source>
</reference>
<dbReference type="RefSeq" id="WP_121934120.1">
    <property type="nucleotide sequence ID" value="NZ_RDOJ01000005.1"/>
</dbReference>
<evidence type="ECO:0000256" key="9">
    <source>
        <dbReference type="SAM" id="Phobius"/>
    </source>
</evidence>
<evidence type="ECO:0000256" key="8">
    <source>
        <dbReference type="ARBA" id="ARBA00023012"/>
    </source>
</evidence>
<dbReference type="PANTHER" id="PTHR24421:SF10">
    <property type="entry name" value="NITRATE_NITRITE SENSOR PROTEIN NARQ"/>
    <property type="match status" value="1"/>
</dbReference>
<dbReference type="InterPro" id="IPR036890">
    <property type="entry name" value="HATPase_C_sf"/>
</dbReference>
<comment type="catalytic activity">
    <reaction evidence="1">
        <text>ATP + protein L-histidine = ADP + protein N-phospho-L-histidine.</text>
        <dbReference type="EC" id="2.7.13.3"/>
    </reaction>
</comment>
<dbReference type="SUPFAM" id="SSF55874">
    <property type="entry name" value="ATPase domain of HSP90 chaperone/DNA topoisomerase II/histidine kinase"/>
    <property type="match status" value="1"/>
</dbReference>
<keyword evidence="4" id="KW-0808">Transferase</keyword>
<keyword evidence="5" id="KW-0547">Nucleotide-binding</keyword>
<dbReference type="GO" id="GO:0000155">
    <property type="term" value="F:phosphorelay sensor kinase activity"/>
    <property type="evidence" value="ECO:0007669"/>
    <property type="project" value="InterPro"/>
</dbReference>